<name>A0ABQ5DBX8_9ASTR</name>
<evidence type="ECO:0000313" key="2">
    <source>
        <dbReference type="EMBL" id="GJT36352.1"/>
    </source>
</evidence>
<sequence length="271" mass="30767">MSERGWHCARTDNTRETSSKTVNSKRVSQSVKSRRETGGLSGRRRAIDLRTMRESDTGLGGEERNCGTAAVVIFKRSGDNLRENIKERIFAAEGEETKGLDNSDRGKARQSGKWAYHDGEDRKFCDTTSRRSLERTSKCARGGLWVDGRGVVRGAACSRRVDRVRLESSESRAKAVRWPECNNSEGIWENWVRVEYELWRTAIMRAHKVFRVSKPQVRDVKLVMRSCWEEFSEEDSSGLCTRECGVTSTIMIVTLSILSDAHHDMDLLIVS</sequence>
<comment type="caution">
    <text evidence="2">The sequence shown here is derived from an EMBL/GenBank/DDBJ whole genome shotgun (WGS) entry which is preliminary data.</text>
</comment>
<reference evidence="2" key="2">
    <citation type="submission" date="2022-01" db="EMBL/GenBank/DDBJ databases">
        <authorList>
            <person name="Yamashiro T."/>
            <person name="Shiraishi A."/>
            <person name="Satake H."/>
            <person name="Nakayama K."/>
        </authorList>
    </citation>
    <scope>NUCLEOTIDE SEQUENCE</scope>
</reference>
<feature type="compositionally biased region" description="Basic and acidic residues" evidence="1">
    <location>
        <begin position="1"/>
        <end position="18"/>
    </location>
</feature>
<keyword evidence="3" id="KW-1185">Reference proteome</keyword>
<protein>
    <submittedName>
        <fullName evidence="2">Uncharacterized protein</fullName>
    </submittedName>
</protein>
<evidence type="ECO:0000313" key="3">
    <source>
        <dbReference type="Proteomes" id="UP001151760"/>
    </source>
</evidence>
<dbReference type="EMBL" id="BQNB010015129">
    <property type="protein sequence ID" value="GJT36352.1"/>
    <property type="molecule type" value="Genomic_DNA"/>
</dbReference>
<gene>
    <name evidence="2" type="ORF">Tco_0926771</name>
</gene>
<feature type="region of interest" description="Disordered" evidence="1">
    <location>
        <begin position="1"/>
        <end position="61"/>
    </location>
</feature>
<dbReference type="Proteomes" id="UP001151760">
    <property type="component" value="Unassembled WGS sequence"/>
</dbReference>
<accession>A0ABQ5DBX8</accession>
<reference evidence="2" key="1">
    <citation type="journal article" date="2022" name="Int. J. Mol. Sci.">
        <title>Draft Genome of Tanacetum Coccineum: Genomic Comparison of Closely Related Tanacetum-Family Plants.</title>
        <authorList>
            <person name="Yamashiro T."/>
            <person name="Shiraishi A."/>
            <person name="Nakayama K."/>
            <person name="Satake H."/>
        </authorList>
    </citation>
    <scope>NUCLEOTIDE SEQUENCE</scope>
</reference>
<organism evidence="2 3">
    <name type="scientific">Tanacetum coccineum</name>
    <dbReference type="NCBI Taxonomy" id="301880"/>
    <lineage>
        <taxon>Eukaryota</taxon>
        <taxon>Viridiplantae</taxon>
        <taxon>Streptophyta</taxon>
        <taxon>Embryophyta</taxon>
        <taxon>Tracheophyta</taxon>
        <taxon>Spermatophyta</taxon>
        <taxon>Magnoliopsida</taxon>
        <taxon>eudicotyledons</taxon>
        <taxon>Gunneridae</taxon>
        <taxon>Pentapetalae</taxon>
        <taxon>asterids</taxon>
        <taxon>campanulids</taxon>
        <taxon>Asterales</taxon>
        <taxon>Asteraceae</taxon>
        <taxon>Asteroideae</taxon>
        <taxon>Anthemideae</taxon>
        <taxon>Anthemidinae</taxon>
        <taxon>Tanacetum</taxon>
    </lineage>
</organism>
<proteinExistence type="predicted"/>
<evidence type="ECO:0000256" key="1">
    <source>
        <dbReference type="SAM" id="MobiDB-lite"/>
    </source>
</evidence>
<feature type="compositionally biased region" description="Basic and acidic residues" evidence="1">
    <location>
        <begin position="45"/>
        <end position="61"/>
    </location>
</feature>